<feature type="domain" description="Glycosyl hydrolase family 92" evidence="5">
    <location>
        <begin position="275"/>
        <end position="755"/>
    </location>
</feature>
<keyword evidence="7" id="KW-0378">Hydrolase</keyword>
<evidence type="ECO:0000256" key="1">
    <source>
        <dbReference type="ARBA" id="ARBA00001913"/>
    </source>
</evidence>
<dbReference type="NCBIfam" id="TIGR01180">
    <property type="entry name" value="aman2_put"/>
    <property type="match status" value="1"/>
</dbReference>
<dbReference type="Pfam" id="PF17678">
    <property type="entry name" value="Glyco_hydro_92N"/>
    <property type="match status" value="1"/>
</dbReference>
<dbReference type="InterPro" id="IPR050883">
    <property type="entry name" value="PNGase"/>
</dbReference>
<comment type="cofactor">
    <cofactor evidence="1">
        <name>Ca(2+)</name>
        <dbReference type="ChEBI" id="CHEBI:29108"/>
    </cofactor>
</comment>
<feature type="signal peptide" evidence="4">
    <location>
        <begin position="1"/>
        <end position="24"/>
    </location>
</feature>
<evidence type="ECO:0000256" key="2">
    <source>
        <dbReference type="ARBA" id="ARBA00011245"/>
    </source>
</evidence>
<evidence type="ECO:0000259" key="5">
    <source>
        <dbReference type="Pfam" id="PF07971"/>
    </source>
</evidence>
<feature type="chain" id="PRO_5045361962" evidence="4">
    <location>
        <begin position="25"/>
        <end position="777"/>
    </location>
</feature>
<name>A0ABR9XJJ6_9SPHI</name>
<dbReference type="InterPro" id="IPR012939">
    <property type="entry name" value="Glyco_hydro_92"/>
</dbReference>
<dbReference type="SUPFAM" id="SSF48208">
    <property type="entry name" value="Six-hairpin glycosidases"/>
    <property type="match status" value="1"/>
</dbReference>
<dbReference type="GO" id="GO:0016798">
    <property type="term" value="F:hydrolase activity, acting on glycosyl bonds"/>
    <property type="evidence" value="ECO:0007669"/>
    <property type="project" value="UniProtKB-KW"/>
</dbReference>
<dbReference type="PANTHER" id="PTHR12143">
    <property type="entry name" value="PEPTIDE N-GLYCANASE PNGASE -RELATED"/>
    <property type="match status" value="1"/>
</dbReference>
<evidence type="ECO:0000313" key="8">
    <source>
        <dbReference type="Proteomes" id="UP000632774"/>
    </source>
</evidence>
<keyword evidence="4" id="KW-0732">Signal</keyword>
<dbReference type="PANTHER" id="PTHR12143:SF39">
    <property type="entry name" value="SECRETED PROTEIN"/>
    <property type="match status" value="1"/>
</dbReference>
<feature type="domain" description="Glycosyl hydrolase family 92 N-terminal" evidence="6">
    <location>
        <begin position="33"/>
        <end position="268"/>
    </location>
</feature>
<reference evidence="7 8" key="1">
    <citation type="submission" date="2020-10" db="EMBL/GenBank/DDBJ databases">
        <title>Mucilaginibacter mali sp. nov., isolated from rhizosphere soil of apple orchard.</title>
        <authorList>
            <person name="Lee J.-S."/>
            <person name="Kim H.S."/>
            <person name="Kim J.-S."/>
        </authorList>
    </citation>
    <scope>NUCLEOTIDE SEQUENCE [LARGE SCALE GENOMIC DNA]</scope>
    <source>
        <strain evidence="7 8">KCTC 23157</strain>
    </source>
</reference>
<evidence type="ECO:0000256" key="4">
    <source>
        <dbReference type="SAM" id="SignalP"/>
    </source>
</evidence>
<dbReference type="EC" id="3.2.1.-" evidence="7"/>
<keyword evidence="8" id="KW-1185">Reference proteome</keyword>
<dbReference type="Gene3D" id="3.30.2080.10">
    <property type="entry name" value="GH92 mannosidase domain"/>
    <property type="match status" value="1"/>
</dbReference>
<evidence type="ECO:0000259" key="6">
    <source>
        <dbReference type="Pfam" id="PF17678"/>
    </source>
</evidence>
<gene>
    <name evidence="7" type="ORF">IRJ18_14455</name>
</gene>
<dbReference type="InterPro" id="IPR014718">
    <property type="entry name" value="GH-type_carb-bd"/>
</dbReference>
<dbReference type="InterPro" id="IPR005887">
    <property type="entry name" value="GH92_a_mannosidase_put"/>
</dbReference>
<dbReference type="Gene3D" id="2.70.98.10">
    <property type="match status" value="1"/>
</dbReference>
<comment type="subunit">
    <text evidence="2">Monomer.</text>
</comment>
<dbReference type="InterPro" id="IPR041371">
    <property type="entry name" value="GH92_N"/>
</dbReference>
<dbReference type="EMBL" id="JADFFM010000002">
    <property type="protein sequence ID" value="MBE9667572.1"/>
    <property type="molecule type" value="Genomic_DNA"/>
</dbReference>
<organism evidence="7 8">
    <name type="scientific">Mucilaginibacter boryungensis</name>
    <dbReference type="NCBI Taxonomy" id="768480"/>
    <lineage>
        <taxon>Bacteria</taxon>
        <taxon>Pseudomonadati</taxon>
        <taxon>Bacteroidota</taxon>
        <taxon>Sphingobacteriia</taxon>
        <taxon>Sphingobacteriales</taxon>
        <taxon>Sphingobacteriaceae</taxon>
        <taxon>Mucilaginibacter</taxon>
    </lineage>
</organism>
<accession>A0ABR9XJJ6</accession>
<dbReference type="Gene3D" id="1.20.1610.10">
    <property type="entry name" value="alpha-1,2-mannosidases domains"/>
    <property type="match status" value="1"/>
</dbReference>
<comment type="caution">
    <text evidence="7">The sequence shown here is derived from an EMBL/GenBank/DDBJ whole genome shotgun (WGS) entry which is preliminary data.</text>
</comment>
<proteinExistence type="predicted"/>
<dbReference type="Pfam" id="PF07971">
    <property type="entry name" value="Glyco_hydro_92"/>
    <property type="match status" value="1"/>
</dbReference>
<dbReference type="RefSeq" id="WP_194107029.1">
    <property type="nucleotide sequence ID" value="NZ_JADFFM010000002.1"/>
</dbReference>
<keyword evidence="3" id="KW-0106">Calcium</keyword>
<dbReference type="InterPro" id="IPR008928">
    <property type="entry name" value="6-hairpin_glycosidase_sf"/>
</dbReference>
<evidence type="ECO:0000256" key="3">
    <source>
        <dbReference type="ARBA" id="ARBA00022837"/>
    </source>
</evidence>
<keyword evidence="7" id="KW-0326">Glycosidase</keyword>
<dbReference type="Gene3D" id="1.20.1050.60">
    <property type="entry name" value="alpha-1,2-mannosidase"/>
    <property type="match status" value="1"/>
</dbReference>
<dbReference type="Proteomes" id="UP000632774">
    <property type="component" value="Unassembled WGS sequence"/>
</dbReference>
<protein>
    <submittedName>
        <fullName evidence="7">GH92 family glycosyl hydrolase</fullName>
        <ecNumber evidence="7">3.2.1.-</ecNumber>
    </submittedName>
</protein>
<sequence>MIPTLKRSLLFPTLICATLLAANAQQKKQPVDYADPLLGTSESRWMLNPGATMPFGMVQLAPDNQEGVWKSGYEYSINNIGGFSHIHSWTMAGLSVMPTVGALNIKRGSADNPTTGWTTGYRSRIYKETEKASPGYYAVKLMNGDITTELTSTTRAGFFRFSYPTDEQAHILMNLDVPFENTAEILEAKFTKVNDHEIEGYSHQKWSWQDYTVHFVIRFDHKIEGNGGWIGNKISKDVKELSGKGKMGYYVDFDAKKGEVIQMQTAISLVSIDDARLNLETEMDPFKWSFDAVHNNARNVWNNLLSKIKVEGSTEVNKKKFYSNLYRSYVARTIWSDVNGKWIDPNEKERQTDPNTPILGSDAFWNTFWNLNQLWTLVNPDVASKWTRSFLEIYKAGGWLPKGPAGIEYSGIMEASHEIALITSSYQKGIRDFDANLAFEAMMHQQTTPGVKTPEGGFAGNKFYESYLKLGYVPNEEGQVSNTLEYAYDDWCVAQFCKALGKTKEYEMFMKRADNFKNVWDPSVKYIRMKNRDGSWVKDWSPYCCTAFGGPGYLEGNAWQYSFFNPHDVQGIINLMGKNEFNDRLNTGFEKSVKFNFNADGDMYDQVPINQGNQPNMQAAWLFNYSGKPWLTQKWTREIMNRYYGATPYHGWLGDEDEGQMGSWFVMASMGLFETDGGASTKPFYEIGSPLFAKTTITLDNHYYKGKTFTIEAKNTSDVNRYIQSATFNGKPLTKPWIYHQDVVNGGSLVLVMGPKPNMNWGSKPGDTPPSMSAPTK</sequence>
<evidence type="ECO:0000313" key="7">
    <source>
        <dbReference type="EMBL" id="MBE9667572.1"/>
    </source>
</evidence>